<dbReference type="Proteomes" id="UP000037069">
    <property type="component" value="Unassembled WGS sequence"/>
</dbReference>
<keyword evidence="2 3" id="KW-0040">ANK repeat</keyword>
<name>A0A0L0C5H2_LUCCU</name>
<dbReference type="GO" id="GO:0085020">
    <property type="term" value="P:protein K6-linked ubiquitination"/>
    <property type="evidence" value="ECO:0007669"/>
    <property type="project" value="TreeGrafter"/>
</dbReference>
<feature type="repeat" description="ANK" evidence="3">
    <location>
        <begin position="80"/>
        <end position="112"/>
    </location>
</feature>
<dbReference type="SUPFAM" id="SSF48403">
    <property type="entry name" value="Ankyrin repeat"/>
    <property type="match status" value="1"/>
</dbReference>
<protein>
    <submittedName>
        <fullName evidence="5">Uncharacterized protein</fullName>
    </submittedName>
</protein>
<sequence length="161" mass="17936">MASQEISLLDLARNGDLEAFQKVFNEPEGYHKVLNEKDEYSQSTPFHMAAANGHHELLKLLIENIPENLRKENVNAVNYTGNTALHWAALTGSLECVKLLCEAGADPLLRNSSGIDSCYQADTSANEEVASYLYSLVDVPEGDEDEIENEQEQEGHQEQQQ</sequence>
<dbReference type="GO" id="GO:0004842">
    <property type="term" value="F:ubiquitin-protein transferase activity"/>
    <property type="evidence" value="ECO:0007669"/>
    <property type="project" value="TreeGrafter"/>
</dbReference>
<dbReference type="InterPro" id="IPR002110">
    <property type="entry name" value="Ankyrin_rpt"/>
</dbReference>
<dbReference type="PANTHER" id="PTHR24171:SF8">
    <property type="entry name" value="BRCA1-ASSOCIATED RING DOMAIN PROTEIN 1"/>
    <property type="match status" value="1"/>
</dbReference>
<dbReference type="Gene3D" id="1.25.40.20">
    <property type="entry name" value="Ankyrin repeat-containing domain"/>
    <property type="match status" value="1"/>
</dbReference>
<dbReference type="InterPro" id="IPR036770">
    <property type="entry name" value="Ankyrin_rpt-contain_sf"/>
</dbReference>
<dbReference type="Pfam" id="PF12796">
    <property type="entry name" value="Ank_2"/>
    <property type="match status" value="1"/>
</dbReference>
<dbReference type="PROSITE" id="PS50088">
    <property type="entry name" value="ANK_REPEAT"/>
    <property type="match status" value="2"/>
</dbReference>
<reference evidence="5 6" key="1">
    <citation type="journal article" date="2015" name="Nat. Commun.">
        <title>Lucilia cuprina genome unlocks parasitic fly biology to underpin future interventions.</title>
        <authorList>
            <person name="Anstead C.A."/>
            <person name="Korhonen P.K."/>
            <person name="Young N.D."/>
            <person name="Hall R.S."/>
            <person name="Jex A.R."/>
            <person name="Murali S.C."/>
            <person name="Hughes D.S."/>
            <person name="Lee S.F."/>
            <person name="Perry T."/>
            <person name="Stroehlein A.J."/>
            <person name="Ansell B.R."/>
            <person name="Breugelmans B."/>
            <person name="Hofmann A."/>
            <person name="Qu J."/>
            <person name="Dugan S."/>
            <person name="Lee S.L."/>
            <person name="Chao H."/>
            <person name="Dinh H."/>
            <person name="Han Y."/>
            <person name="Doddapaneni H.V."/>
            <person name="Worley K.C."/>
            <person name="Muzny D.M."/>
            <person name="Ioannidis P."/>
            <person name="Waterhouse R.M."/>
            <person name="Zdobnov E.M."/>
            <person name="James P.J."/>
            <person name="Bagnall N.H."/>
            <person name="Kotze A.C."/>
            <person name="Gibbs R.A."/>
            <person name="Richards S."/>
            <person name="Batterham P."/>
            <person name="Gasser R.B."/>
        </authorList>
    </citation>
    <scope>NUCLEOTIDE SEQUENCE [LARGE SCALE GENOMIC DNA]</scope>
    <source>
        <strain evidence="5 6">LS</strain>
        <tissue evidence="5">Full body</tissue>
    </source>
</reference>
<keyword evidence="1" id="KW-0677">Repeat</keyword>
<dbReference type="GO" id="GO:0031436">
    <property type="term" value="C:BRCA1-BARD1 complex"/>
    <property type="evidence" value="ECO:0007669"/>
    <property type="project" value="TreeGrafter"/>
</dbReference>
<dbReference type="GO" id="GO:0070531">
    <property type="term" value="C:BRCA1-A complex"/>
    <property type="evidence" value="ECO:0007669"/>
    <property type="project" value="TreeGrafter"/>
</dbReference>
<dbReference type="SMART" id="SM00248">
    <property type="entry name" value="ANK"/>
    <property type="match status" value="2"/>
</dbReference>
<gene>
    <name evidence="5" type="ORF">FF38_07965</name>
</gene>
<dbReference type="EMBL" id="JRES01000964">
    <property type="protein sequence ID" value="KNC26679.1"/>
    <property type="molecule type" value="Genomic_DNA"/>
</dbReference>
<feature type="compositionally biased region" description="Acidic residues" evidence="4">
    <location>
        <begin position="140"/>
        <end position="152"/>
    </location>
</feature>
<dbReference type="PANTHER" id="PTHR24171">
    <property type="entry name" value="ANKYRIN REPEAT DOMAIN-CONTAINING PROTEIN 39-RELATED"/>
    <property type="match status" value="1"/>
</dbReference>
<evidence type="ECO:0000256" key="3">
    <source>
        <dbReference type="PROSITE-ProRule" id="PRU00023"/>
    </source>
</evidence>
<organism evidence="5 6">
    <name type="scientific">Lucilia cuprina</name>
    <name type="common">Green bottle fly</name>
    <name type="synonym">Australian sheep blowfly</name>
    <dbReference type="NCBI Taxonomy" id="7375"/>
    <lineage>
        <taxon>Eukaryota</taxon>
        <taxon>Metazoa</taxon>
        <taxon>Ecdysozoa</taxon>
        <taxon>Arthropoda</taxon>
        <taxon>Hexapoda</taxon>
        <taxon>Insecta</taxon>
        <taxon>Pterygota</taxon>
        <taxon>Neoptera</taxon>
        <taxon>Endopterygota</taxon>
        <taxon>Diptera</taxon>
        <taxon>Brachycera</taxon>
        <taxon>Muscomorpha</taxon>
        <taxon>Oestroidea</taxon>
        <taxon>Calliphoridae</taxon>
        <taxon>Luciliinae</taxon>
        <taxon>Lucilia</taxon>
    </lineage>
</organism>
<evidence type="ECO:0000313" key="6">
    <source>
        <dbReference type="Proteomes" id="UP000037069"/>
    </source>
</evidence>
<evidence type="ECO:0000256" key="2">
    <source>
        <dbReference type="ARBA" id="ARBA00023043"/>
    </source>
</evidence>
<accession>A0A0L0C5H2</accession>
<evidence type="ECO:0000256" key="4">
    <source>
        <dbReference type="SAM" id="MobiDB-lite"/>
    </source>
</evidence>
<dbReference type="PROSITE" id="PS50297">
    <property type="entry name" value="ANK_REP_REGION"/>
    <property type="match status" value="2"/>
</dbReference>
<feature type="repeat" description="ANK" evidence="3">
    <location>
        <begin position="41"/>
        <end position="64"/>
    </location>
</feature>
<feature type="region of interest" description="Disordered" evidence="4">
    <location>
        <begin position="140"/>
        <end position="161"/>
    </location>
</feature>
<dbReference type="STRING" id="7375.A0A0L0C5H2"/>
<evidence type="ECO:0000256" key="1">
    <source>
        <dbReference type="ARBA" id="ARBA00022737"/>
    </source>
</evidence>
<comment type="caution">
    <text evidence="5">The sequence shown here is derived from an EMBL/GenBank/DDBJ whole genome shotgun (WGS) entry which is preliminary data.</text>
</comment>
<evidence type="ECO:0000313" key="5">
    <source>
        <dbReference type="EMBL" id="KNC26679.1"/>
    </source>
</evidence>
<proteinExistence type="predicted"/>
<dbReference type="AlphaFoldDB" id="A0A0L0C5H2"/>
<keyword evidence="6" id="KW-1185">Reference proteome</keyword>